<dbReference type="PANTHER" id="PTHR12147:SF26">
    <property type="entry name" value="PEPTIDASE M28 DOMAIN-CONTAINING PROTEIN"/>
    <property type="match status" value="1"/>
</dbReference>
<dbReference type="Proteomes" id="UP000808337">
    <property type="component" value="Unassembled WGS sequence"/>
</dbReference>
<proteinExistence type="predicted"/>
<accession>A0A9D7SV68</accession>
<evidence type="ECO:0000313" key="3">
    <source>
        <dbReference type="EMBL" id="MBK9982754.1"/>
    </source>
</evidence>
<feature type="signal peptide" evidence="1">
    <location>
        <begin position="1"/>
        <end position="18"/>
    </location>
</feature>
<reference evidence="3 4" key="1">
    <citation type="submission" date="2020-10" db="EMBL/GenBank/DDBJ databases">
        <title>Connecting structure to function with the recovery of over 1000 high-quality activated sludge metagenome-assembled genomes encoding full-length rRNA genes using long-read sequencing.</title>
        <authorList>
            <person name="Singleton C.M."/>
            <person name="Petriglieri F."/>
            <person name="Kristensen J.M."/>
            <person name="Kirkegaard R.H."/>
            <person name="Michaelsen T.Y."/>
            <person name="Andersen M.H."/>
            <person name="Karst S.M."/>
            <person name="Dueholm M.S."/>
            <person name="Nielsen P.H."/>
            <person name="Albertsen M."/>
        </authorList>
    </citation>
    <scope>NUCLEOTIDE SEQUENCE [LARGE SCALE GENOMIC DNA]</scope>
    <source>
        <strain evidence="3">Ribe_18-Q3-R11-54_MAXAC.273</strain>
    </source>
</reference>
<name>A0A9D7SV68_9BACT</name>
<gene>
    <name evidence="3" type="ORF">IPP15_10075</name>
</gene>
<protein>
    <submittedName>
        <fullName evidence="3">M28 family peptidase</fullName>
    </submittedName>
</protein>
<dbReference type="GO" id="GO:0008235">
    <property type="term" value="F:metalloexopeptidase activity"/>
    <property type="evidence" value="ECO:0007669"/>
    <property type="project" value="InterPro"/>
</dbReference>
<dbReference type="EMBL" id="JADKGY010000006">
    <property type="protein sequence ID" value="MBK9982754.1"/>
    <property type="molecule type" value="Genomic_DNA"/>
</dbReference>
<feature type="domain" description="Peptidase M28" evidence="2">
    <location>
        <begin position="291"/>
        <end position="502"/>
    </location>
</feature>
<organism evidence="3 4">
    <name type="scientific">Candidatus Opimibacter skivensis</name>
    <dbReference type="NCBI Taxonomy" id="2982028"/>
    <lineage>
        <taxon>Bacteria</taxon>
        <taxon>Pseudomonadati</taxon>
        <taxon>Bacteroidota</taxon>
        <taxon>Saprospiria</taxon>
        <taxon>Saprospirales</taxon>
        <taxon>Saprospiraceae</taxon>
        <taxon>Candidatus Opimibacter</taxon>
    </lineage>
</organism>
<evidence type="ECO:0000259" key="2">
    <source>
        <dbReference type="Pfam" id="PF04389"/>
    </source>
</evidence>
<evidence type="ECO:0000256" key="1">
    <source>
        <dbReference type="SAM" id="SignalP"/>
    </source>
</evidence>
<evidence type="ECO:0000313" key="4">
    <source>
        <dbReference type="Proteomes" id="UP000808337"/>
    </source>
</evidence>
<dbReference type="InterPro" id="IPR045175">
    <property type="entry name" value="M28_fam"/>
</dbReference>
<dbReference type="InterPro" id="IPR007484">
    <property type="entry name" value="Peptidase_M28"/>
</dbReference>
<dbReference type="AlphaFoldDB" id="A0A9D7SV68"/>
<comment type="caution">
    <text evidence="3">The sequence shown here is derived from an EMBL/GenBank/DDBJ whole genome shotgun (WGS) entry which is preliminary data.</text>
</comment>
<sequence>MKSISIIILLFASFTLFAQSPISIASQYAATIEAKTLKEHVYQLASTAFEGRETGTEGNNQAARYIADQFKLDGISPIPGDGDYFQELAFSRIQWKTDQLSINGSEEENLKNYLSIPQYFPDSAASLRIGSFRFLGYGIDDPAYSDYAGKNIKGQNIIVFSGEPRNRDGNFRITGTDSASTWTSDPLRKIAAAKSAGAASIWIIEDDFKDFLNFARRNYLNERMLMGSAEVLSASYIHHAFISASLGDQIIGKKKGKIMKLLNRGKTIQLDIPVDIKWKVVKQVKSLVSQNVLGYIEGTDPGLKDQLVVVSAHYDHLGKRGEEIYFGADDNASGTSAVLEIAQAMEKAKQKGDGPRRSVLCMLVTGEEKGLLGSQYYSEHPVFPLKNTIADVNIDMIGRVDTLHKNSNYTYVIGSDRLSTDLHKINESMNKEYTHLDLDYTYNADDDPNRFYYRSDHYNFAKNGIPAIFFFSGVHADYHRPTDTPDKIMYDKAQTIAQLAFYTAWELANREERIGVDVVGRN</sequence>
<dbReference type="SUPFAM" id="SSF53187">
    <property type="entry name" value="Zn-dependent exopeptidases"/>
    <property type="match status" value="1"/>
</dbReference>
<dbReference type="PANTHER" id="PTHR12147">
    <property type="entry name" value="METALLOPEPTIDASE M28 FAMILY MEMBER"/>
    <property type="match status" value="1"/>
</dbReference>
<dbReference type="GO" id="GO:0006508">
    <property type="term" value="P:proteolysis"/>
    <property type="evidence" value="ECO:0007669"/>
    <property type="project" value="InterPro"/>
</dbReference>
<feature type="chain" id="PRO_5038824052" evidence="1">
    <location>
        <begin position="19"/>
        <end position="522"/>
    </location>
</feature>
<dbReference type="Gene3D" id="3.40.630.10">
    <property type="entry name" value="Zn peptidases"/>
    <property type="match status" value="2"/>
</dbReference>
<dbReference type="Pfam" id="PF04389">
    <property type="entry name" value="Peptidase_M28"/>
    <property type="match status" value="1"/>
</dbReference>
<keyword evidence="1" id="KW-0732">Signal</keyword>